<dbReference type="GO" id="GO:0061630">
    <property type="term" value="F:ubiquitin protein ligase activity"/>
    <property type="evidence" value="ECO:0007669"/>
    <property type="project" value="UniProtKB-EC"/>
</dbReference>
<protein>
    <recommendedName>
        <fullName evidence="3">RING-type E3 ubiquitin transferase</fullName>
        <ecNumber evidence="3">2.3.2.27</ecNumber>
    </recommendedName>
</protein>
<comment type="caution">
    <text evidence="16">The sequence shown here is derived from an EMBL/GenBank/DDBJ whole genome shotgun (WGS) entry which is preliminary data.</text>
</comment>
<evidence type="ECO:0000256" key="3">
    <source>
        <dbReference type="ARBA" id="ARBA00012483"/>
    </source>
</evidence>
<evidence type="ECO:0000256" key="2">
    <source>
        <dbReference type="ARBA" id="ARBA00004141"/>
    </source>
</evidence>
<feature type="region of interest" description="Disordered" evidence="13">
    <location>
        <begin position="714"/>
        <end position="803"/>
    </location>
</feature>
<feature type="region of interest" description="Disordered" evidence="13">
    <location>
        <begin position="666"/>
        <end position="700"/>
    </location>
</feature>
<keyword evidence="6" id="KW-0479">Metal-binding</keyword>
<dbReference type="Gene3D" id="3.30.40.10">
    <property type="entry name" value="Zinc/RING finger domain, C3HC4 (zinc finger)"/>
    <property type="match status" value="1"/>
</dbReference>
<dbReference type="OrthoDB" id="8062037at2759"/>
<dbReference type="AlphaFoldDB" id="A0A9P6W4T8"/>
<dbReference type="PANTHER" id="PTHR45977">
    <property type="entry name" value="TARGET OF ERK KINASE MPK-1"/>
    <property type="match status" value="1"/>
</dbReference>
<dbReference type="PANTHER" id="PTHR45977:SF4">
    <property type="entry name" value="RING-TYPE DOMAIN-CONTAINING PROTEIN"/>
    <property type="match status" value="1"/>
</dbReference>
<keyword evidence="9" id="KW-0862">Zinc</keyword>
<keyword evidence="5 14" id="KW-0812">Transmembrane</keyword>
<dbReference type="PROSITE" id="PS50089">
    <property type="entry name" value="ZF_RING_2"/>
    <property type="match status" value="1"/>
</dbReference>
<feature type="region of interest" description="Disordered" evidence="13">
    <location>
        <begin position="405"/>
        <end position="426"/>
    </location>
</feature>
<proteinExistence type="predicted"/>
<dbReference type="GO" id="GO:0016020">
    <property type="term" value="C:membrane"/>
    <property type="evidence" value="ECO:0007669"/>
    <property type="project" value="UniProtKB-SubCell"/>
</dbReference>
<evidence type="ECO:0000256" key="13">
    <source>
        <dbReference type="SAM" id="MobiDB-lite"/>
    </source>
</evidence>
<feature type="compositionally biased region" description="Low complexity" evidence="13">
    <location>
        <begin position="715"/>
        <end position="750"/>
    </location>
</feature>
<evidence type="ECO:0000256" key="8">
    <source>
        <dbReference type="ARBA" id="ARBA00022786"/>
    </source>
</evidence>
<reference evidence="16 17" key="1">
    <citation type="submission" date="2020-11" db="EMBL/GenBank/DDBJ databases">
        <title>Kefir isolates.</title>
        <authorList>
            <person name="Marcisauskas S."/>
            <person name="Kim Y."/>
            <person name="Blasche S."/>
        </authorList>
    </citation>
    <scope>NUCLEOTIDE SEQUENCE [LARGE SCALE GENOMIC DNA]</scope>
    <source>
        <strain evidence="16 17">KR</strain>
    </source>
</reference>
<feature type="compositionally biased region" description="Gly residues" evidence="13">
    <location>
        <begin position="444"/>
        <end position="457"/>
    </location>
</feature>
<keyword evidence="11 14" id="KW-0472">Membrane</keyword>
<evidence type="ECO:0000256" key="10">
    <source>
        <dbReference type="ARBA" id="ARBA00022989"/>
    </source>
</evidence>
<name>A0A9P6W4T8_RHOMI</name>
<evidence type="ECO:0000256" key="9">
    <source>
        <dbReference type="ARBA" id="ARBA00022833"/>
    </source>
</evidence>
<evidence type="ECO:0000256" key="14">
    <source>
        <dbReference type="SAM" id="Phobius"/>
    </source>
</evidence>
<feature type="domain" description="RING-type" evidence="15">
    <location>
        <begin position="614"/>
        <end position="658"/>
    </location>
</feature>
<feature type="compositionally biased region" description="Acidic residues" evidence="13">
    <location>
        <begin position="674"/>
        <end position="687"/>
    </location>
</feature>
<evidence type="ECO:0000313" key="16">
    <source>
        <dbReference type="EMBL" id="KAG0663717.1"/>
    </source>
</evidence>
<feature type="region of interest" description="Disordered" evidence="13">
    <location>
        <begin position="346"/>
        <end position="365"/>
    </location>
</feature>
<dbReference type="Proteomes" id="UP000777482">
    <property type="component" value="Unassembled WGS sequence"/>
</dbReference>
<gene>
    <name evidence="16" type="ORF">C6P46_002286</name>
</gene>
<feature type="region of interest" description="Disordered" evidence="13">
    <location>
        <begin position="444"/>
        <end position="497"/>
    </location>
</feature>
<evidence type="ECO:0000256" key="12">
    <source>
        <dbReference type="PROSITE-ProRule" id="PRU00175"/>
    </source>
</evidence>
<evidence type="ECO:0000259" key="15">
    <source>
        <dbReference type="PROSITE" id="PS50089"/>
    </source>
</evidence>
<dbReference type="EMBL" id="PUHQ01000018">
    <property type="protein sequence ID" value="KAG0663717.1"/>
    <property type="molecule type" value="Genomic_DNA"/>
</dbReference>
<dbReference type="SUPFAM" id="SSF57850">
    <property type="entry name" value="RING/U-box"/>
    <property type="match status" value="1"/>
</dbReference>
<evidence type="ECO:0000313" key="17">
    <source>
        <dbReference type="Proteomes" id="UP000777482"/>
    </source>
</evidence>
<comment type="subcellular location">
    <subcellularLocation>
        <location evidence="2">Membrane</location>
        <topology evidence="2">Multi-pass membrane protein</topology>
    </subcellularLocation>
</comment>
<dbReference type="InterPro" id="IPR001841">
    <property type="entry name" value="Znf_RING"/>
</dbReference>
<evidence type="ECO:0000256" key="7">
    <source>
        <dbReference type="ARBA" id="ARBA00022771"/>
    </source>
</evidence>
<keyword evidence="17" id="KW-1185">Reference proteome</keyword>
<dbReference type="GO" id="GO:0008270">
    <property type="term" value="F:zinc ion binding"/>
    <property type="evidence" value="ECO:0007669"/>
    <property type="project" value="UniProtKB-KW"/>
</dbReference>
<dbReference type="InterPro" id="IPR013083">
    <property type="entry name" value="Znf_RING/FYVE/PHD"/>
</dbReference>
<sequence>MGQQQHHHPSSSLRPRRRAGGLLARTLGAVAVALAAGHWKVPLGVEAYIPALPVNDTSALNSSNDILHLYSYNGVFNTFISRQLWAEAFDDNGNYTNISTIVPWTRYDKGVLIHFNESLRDQPPTVVPWIAMINCDTNGTSYSQVDDIFTLTRDLGAQAALLYSLTSEGCQINQEYLTSFEKVLDVYATTSLQGSRIIESQFTGVGPGAYSYDSAVLNASSSAIETLLNNNALSVNGNVPTNASLEVNSTTTDSSPIGTDVFGSGDNATLTETTPPSLFSDAAGQSSVAIYRRQQQTSSSSTPATTSSATRTSSTRTSTRTSSAATTPSPQNYLGAVMAAANLTVGGLQSGTPSPSSTSSNSSGGGGASTSLAMIILYAITGIVTLLFLVVIMSGAIRAARHPERYGPRAASRGADGRGGGAGRSRAEGLTKAILDTFPVVRWGGGGGGADRGGGGADEVDSEVSSSQQRRRRGGDEELGSIGSAEEEDGRKKSVAAGASTENIELAVMPAIAAVDSAHPGYGGRRESHASTIGGAESLSSMMGGGGGGGLEMPLLLDGSSSSPLTRPGSQALAPPVPLSTTRSSSEMGGPPQSTAAVDAIIAATPMESDSESCPICLTEFEEGDELRILPCDERHRFHSECIDPFLLNVSRLCPLCRLDLGHVGGGGGGHHDDDDDGEGGGEEDEFGGPGGIHSHERREEERVIRHLRALLHRSSSAANPNPNAGTAAPTASTTAAAADEGGGDSAAAGAAGGTQQHRLRNRFAQYVVSRRRDREERRRTRRGSSSAAASSGGGVYYGAPPF</sequence>
<dbReference type="Pfam" id="PF13639">
    <property type="entry name" value="zf-RING_2"/>
    <property type="match status" value="1"/>
</dbReference>
<dbReference type="EC" id="2.3.2.27" evidence="3"/>
<keyword evidence="4" id="KW-0808">Transferase</keyword>
<feature type="compositionally biased region" description="Polar residues" evidence="13">
    <location>
        <begin position="579"/>
        <end position="593"/>
    </location>
</feature>
<feature type="compositionally biased region" description="Low complexity" evidence="13">
    <location>
        <begin position="297"/>
        <end position="330"/>
    </location>
</feature>
<dbReference type="GO" id="GO:0016567">
    <property type="term" value="P:protein ubiquitination"/>
    <property type="evidence" value="ECO:0007669"/>
    <property type="project" value="TreeGrafter"/>
</dbReference>
<feature type="transmembrane region" description="Helical" evidence="14">
    <location>
        <begin position="372"/>
        <end position="397"/>
    </location>
</feature>
<keyword evidence="10 14" id="KW-1133">Transmembrane helix</keyword>
<evidence type="ECO:0000256" key="11">
    <source>
        <dbReference type="ARBA" id="ARBA00023136"/>
    </source>
</evidence>
<evidence type="ECO:0000256" key="5">
    <source>
        <dbReference type="ARBA" id="ARBA00022692"/>
    </source>
</evidence>
<feature type="compositionally biased region" description="Polar residues" evidence="13">
    <location>
        <begin position="246"/>
        <end position="257"/>
    </location>
</feature>
<evidence type="ECO:0000256" key="4">
    <source>
        <dbReference type="ARBA" id="ARBA00022679"/>
    </source>
</evidence>
<organism evidence="16 17">
    <name type="scientific">Rhodotorula mucilaginosa</name>
    <name type="common">Yeast</name>
    <name type="synonym">Rhodotorula rubra</name>
    <dbReference type="NCBI Taxonomy" id="5537"/>
    <lineage>
        <taxon>Eukaryota</taxon>
        <taxon>Fungi</taxon>
        <taxon>Dikarya</taxon>
        <taxon>Basidiomycota</taxon>
        <taxon>Pucciniomycotina</taxon>
        <taxon>Microbotryomycetes</taxon>
        <taxon>Sporidiobolales</taxon>
        <taxon>Sporidiobolaceae</taxon>
        <taxon>Rhodotorula</taxon>
    </lineage>
</organism>
<comment type="catalytic activity">
    <reaction evidence="1">
        <text>S-ubiquitinyl-[E2 ubiquitin-conjugating enzyme]-L-cysteine + [acceptor protein]-L-lysine = [E2 ubiquitin-conjugating enzyme]-L-cysteine + N(6)-ubiquitinyl-[acceptor protein]-L-lysine.</text>
        <dbReference type="EC" id="2.3.2.27"/>
    </reaction>
</comment>
<dbReference type="CDD" id="cd16454">
    <property type="entry name" value="RING-H2_PA-TM-RING"/>
    <property type="match status" value="1"/>
</dbReference>
<accession>A0A9P6W4T8</accession>
<evidence type="ECO:0000256" key="6">
    <source>
        <dbReference type="ARBA" id="ARBA00022723"/>
    </source>
</evidence>
<feature type="compositionally biased region" description="Polar residues" evidence="13">
    <location>
        <begin position="266"/>
        <end position="296"/>
    </location>
</feature>
<keyword evidence="8" id="KW-0833">Ubl conjugation pathway</keyword>
<feature type="region of interest" description="Disordered" evidence="13">
    <location>
        <begin position="561"/>
        <end position="593"/>
    </location>
</feature>
<evidence type="ECO:0000256" key="1">
    <source>
        <dbReference type="ARBA" id="ARBA00000900"/>
    </source>
</evidence>
<keyword evidence="7 12" id="KW-0863">Zinc-finger</keyword>
<feature type="region of interest" description="Disordered" evidence="13">
    <location>
        <begin position="246"/>
        <end position="331"/>
    </location>
</feature>
<dbReference type="GO" id="GO:0006511">
    <property type="term" value="P:ubiquitin-dependent protein catabolic process"/>
    <property type="evidence" value="ECO:0007669"/>
    <property type="project" value="TreeGrafter"/>
</dbReference>
<dbReference type="SMART" id="SM00184">
    <property type="entry name" value="RING"/>
    <property type="match status" value="1"/>
</dbReference>
<feature type="compositionally biased region" description="Low complexity" evidence="13">
    <location>
        <begin position="346"/>
        <end position="362"/>
    </location>
</feature>